<dbReference type="InterPro" id="IPR025536">
    <property type="entry name" value="DUF4422"/>
</dbReference>
<protein>
    <submittedName>
        <fullName evidence="2">Glycosyltransferase</fullName>
    </submittedName>
</protein>
<accession>A0A0R1U287</accession>
<sequence>MENKVKIVVATHKAYAMPTDEMYIPIHVGATLHPDLDLGYQKDNVGDNISEKNDSYSELTGLYWAWKNLDAPYIGLAHYRRHFGAKHHRGKNRMDWIIKSDELLPLLDDYDIILPKKRHYYIESLYSHYKHTHYANQLDATREVISELYPDYLDTYDQVLAQTSGYMFNMVVMKKELFDQYCTWLFNILFALEKKMGSEKLSSFQQRFYGRVSEIIFNVWLQQQIKLGTISPDRIKELPLVYIEGVNWWKKGVAFLKAKFFHKRYENSF</sequence>
<dbReference type="STRING" id="1423724.FC32_GL000025"/>
<proteinExistence type="predicted"/>
<dbReference type="GO" id="GO:0016740">
    <property type="term" value="F:transferase activity"/>
    <property type="evidence" value="ECO:0007669"/>
    <property type="project" value="UniProtKB-KW"/>
</dbReference>
<keyword evidence="2" id="KW-0808">Transferase</keyword>
<gene>
    <name evidence="2" type="ORF">FC32_GL000025</name>
</gene>
<feature type="domain" description="DUF4422" evidence="1">
    <location>
        <begin position="6"/>
        <end position="224"/>
    </location>
</feature>
<evidence type="ECO:0000313" key="2">
    <source>
        <dbReference type="EMBL" id="KRL87463.1"/>
    </source>
</evidence>
<comment type="caution">
    <text evidence="2">The sequence shown here is derived from an EMBL/GenBank/DDBJ whole genome shotgun (WGS) entry which is preliminary data.</text>
</comment>
<dbReference type="Pfam" id="PF14393">
    <property type="entry name" value="DUF4422"/>
    <property type="match status" value="1"/>
</dbReference>
<dbReference type="EMBL" id="AZFT01000001">
    <property type="protein sequence ID" value="KRL87463.1"/>
    <property type="molecule type" value="Genomic_DNA"/>
</dbReference>
<dbReference type="AlphaFoldDB" id="A0A0R1U287"/>
<dbReference type="PATRIC" id="fig|1423724.4.peg.26"/>
<dbReference type="OrthoDB" id="9798746at2"/>
<keyword evidence="3" id="KW-1185">Reference proteome</keyword>
<dbReference type="Proteomes" id="UP000051324">
    <property type="component" value="Unassembled WGS sequence"/>
</dbReference>
<dbReference type="eggNOG" id="COG1442">
    <property type="taxonomic scope" value="Bacteria"/>
</dbReference>
<evidence type="ECO:0000259" key="1">
    <source>
        <dbReference type="Pfam" id="PF14393"/>
    </source>
</evidence>
<dbReference type="RefSeq" id="WP_025087171.1">
    <property type="nucleotide sequence ID" value="NZ_AZFT01000001.1"/>
</dbReference>
<organism evidence="2 3">
    <name type="scientific">Ligilactobacillus apodemi DSM 16634 = JCM 16172</name>
    <dbReference type="NCBI Taxonomy" id="1423724"/>
    <lineage>
        <taxon>Bacteria</taxon>
        <taxon>Bacillati</taxon>
        <taxon>Bacillota</taxon>
        <taxon>Bacilli</taxon>
        <taxon>Lactobacillales</taxon>
        <taxon>Lactobacillaceae</taxon>
        <taxon>Ligilactobacillus</taxon>
    </lineage>
</organism>
<evidence type="ECO:0000313" key="3">
    <source>
        <dbReference type="Proteomes" id="UP000051324"/>
    </source>
</evidence>
<reference evidence="2 3" key="1">
    <citation type="journal article" date="2015" name="Genome Announc.">
        <title>Expanding the biotechnology potential of lactobacilli through comparative genomics of 213 strains and associated genera.</title>
        <authorList>
            <person name="Sun Z."/>
            <person name="Harris H.M."/>
            <person name="McCann A."/>
            <person name="Guo C."/>
            <person name="Argimon S."/>
            <person name="Zhang W."/>
            <person name="Yang X."/>
            <person name="Jeffery I.B."/>
            <person name="Cooney J.C."/>
            <person name="Kagawa T.F."/>
            <person name="Liu W."/>
            <person name="Song Y."/>
            <person name="Salvetti E."/>
            <person name="Wrobel A."/>
            <person name="Rasinkangas P."/>
            <person name="Parkhill J."/>
            <person name="Rea M.C."/>
            <person name="O'Sullivan O."/>
            <person name="Ritari J."/>
            <person name="Douillard F.P."/>
            <person name="Paul Ross R."/>
            <person name="Yang R."/>
            <person name="Briner A.E."/>
            <person name="Felis G.E."/>
            <person name="de Vos W.M."/>
            <person name="Barrangou R."/>
            <person name="Klaenhammer T.R."/>
            <person name="Caufield P.W."/>
            <person name="Cui Y."/>
            <person name="Zhang H."/>
            <person name="O'Toole P.W."/>
        </authorList>
    </citation>
    <scope>NUCLEOTIDE SEQUENCE [LARGE SCALE GENOMIC DNA]</scope>
    <source>
        <strain evidence="2 3">DSM 16634</strain>
    </source>
</reference>
<name>A0A0R1U287_9LACO</name>